<feature type="region of interest" description="Disordered" evidence="1">
    <location>
        <begin position="50"/>
        <end position="75"/>
    </location>
</feature>
<evidence type="ECO:0000256" key="1">
    <source>
        <dbReference type="SAM" id="MobiDB-lite"/>
    </source>
</evidence>
<organism evidence="2 3">
    <name type="scientific">Diplodia corticola</name>
    <dbReference type="NCBI Taxonomy" id="236234"/>
    <lineage>
        <taxon>Eukaryota</taxon>
        <taxon>Fungi</taxon>
        <taxon>Dikarya</taxon>
        <taxon>Ascomycota</taxon>
        <taxon>Pezizomycotina</taxon>
        <taxon>Dothideomycetes</taxon>
        <taxon>Dothideomycetes incertae sedis</taxon>
        <taxon>Botryosphaeriales</taxon>
        <taxon>Botryosphaeriaceae</taxon>
        <taxon>Diplodia</taxon>
    </lineage>
</organism>
<keyword evidence="3" id="KW-1185">Reference proteome</keyword>
<dbReference type="OrthoDB" id="5391496at2759"/>
<comment type="caution">
    <text evidence="2">The sequence shown here is derived from an EMBL/GenBank/DDBJ whole genome shotgun (WGS) entry which is preliminary data.</text>
</comment>
<proteinExistence type="predicted"/>
<evidence type="ECO:0000313" key="2">
    <source>
        <dbReference type="EMBL" id="OJD36511.1"/>
    </source>
</evidence>
<accession>A0A1J9S7P4</accession>
<protein>
    <submittedName>
        <fullName evidence="2">Uncharacterized protein</fullName>
    </submittedName>
</protein>
<evidence type="ECO:0000313" key="3">
    <source>
        <dbReference type="Proteomes" id="UP000183809"/>
    </source>
</evidence>
<dbReference type="AlphaFoldDB" id="A0A1J9S7P4"/>
<reference evidence="2 3" key="1">
    <citation type="submission" date="2016-10" db="EMBL/GenBank/DDBJ databases">
        <title>Proteomics and genomics reveal pathogen-plant mechanisms compatible with a hemibiotrophic lifestyle of Diplodia corticola.</title>
        <authorList>
            <person name="Fernandes I."/>
            <person name="De Jonge R."/>
            <person name="Van De Peer Y."/>
            <person name="Devreese B."/>
            <person name="Alves A."/>
            <person name="Esteves A.C."/>
        </authorList>
    </citation>
    <scope>NUCLEOTIDE SEQUENCE [LARGE SCALE GENOMIC DNA]</scope>
    <source>
        <strain evidence="2 3">CBS 112549</strain>
    </source>
</reference>
<sequence length="286" mass="31294">MLRPSVLHPVSLLAFLRHLIDHHAPPTSLVVCSSRADFEQLLHRLAEDARTSERVASAGTQDSQEHSPSPPPPLLDELLMPTIHNLFTTSTIHVTFCASLEALRAYLSSLTTRASGDPASQPTQASTSFGGPTSSYPILALLNPIALHRETTSFSAQGLSRTLAVAVEAAAFRKQKLVITECPIPHHLHRRRNEPWTEEEEALLGAEFGVEEGAEGDTEQRDREGGTATDDSLMPGTAIDRDPWAEKLSILNVTTKSFGIGDRAWAGRTVTARSVAERWCHFEMLH</sequence>
<dbReference type="Proteomes" id="UP000183809">
    <property type="component" value="Unassembled WGS sequence"/>
</dbReference>
<name>A0A1J9S7P4_9PEZI</name>
<feature type="region of interest" description="Disordered" evidence="1">
    <location>
        <begin position="207"/>
        <end position="238"/>
    </location>
</feature>
<dbReference type="RefSeq" id="XP_020132771.1">
    <property type="nucleotide sequence ID" value="XM_020270342.1"/>
</dbReference>
<dbReference type="GeneID" id="31010601"/>
<gene>
    <name evidence="2" type="ORF">BKCO1_11000158</name>
</gene>
<dbReference type="EMBL" id="MNUE01000011">
    <property type="protein sequence ID" value="OJD36511.1"/>
    <property type="molecule type" value="Genomic_DNA"/>
</dbReference>